<dbReference type="InterPro" id="IPR011006">
    <property type="entry name" value="CheY-like_superfamily"/>
</dbReference>
<dbReference type="Pfam" id="PF12833">
    <property type="entry name" value="HTH_18"/>
    <property type="match status" value="1"/>
</dbReference>
<feature type="modified residue" description="4-aspartylphosphate" evidence="8">
    <location>
        <position position="55"/>
    </location>
</feature>
<dbReference type="SMART" id="SM00342">
    <property type="entry name" value="HTH_ARAC"/>
    <property type="match status" value="1"/>
</dbReference>
<evidence type="ECO:0000256" key="6">
    <source>
        <dbReference type="ARBA" id="ARBA00023125"/>
    </source>
</evidence>
<keyword evidence="4" id="KW-0902">Two-component regulatory system</keyword>
<keyword evidence="5" id="KW-0805">Transcription regulation</keyword>
<evidence type="ECO:0000256" key="5">
    <source>
        <dbReference type="ARBA" id="ARBA00023015"/>
    </source>
</evidence>
<evidence type="ECO:0000259" key="10">
    <source>
        <dbReference type="PROSITE" id="PS50110"/>
    </source>
</evidence>
<evidence type="ECO:0000313" key="12">
    <source>
        <dbReference type="Proteomes" id="UP000199159"/>
    </source>
</evidence>
<dbReference type="PANTHER" id="PTHR42713">
    <property type="entry name" value="HISTIDINE KINASE-RELATED"/>
    <property type="match status" value="1"/>
</dbReference>
<evidence type="ECO:0000256" key="2">
    <source>
        <dbReference type="ARBA" id="ARBA00022490"/>
    </source>
</evidence>
<dbReference type="Gene3D" id="1.10.10.60">
    <property type="entry name" value="Homeodomain-like"/>
    <property type="match status" value="2"/>
</dbReference>
<evidence type="ECO:0000256" key="8">
    <source>
        <dbReference type="PROSITE-ProRule" id="PRU00169"/>
    </source>
</evidence>
<dbReference type="OrthoDB" id="342399at2"/>
<dbReference type="Gene3D" id="3.40.50.2300">
    <property type="match status" value="1"/>
</dbReference>
<accession>A0A1H0Q805</accession>
<dbReference type="RefSeq" id="WP_090849795.1">
    <property type="nucleotide sequence ID" value="NZ_FNJU01000001.1"/>
</dbReference>
<evidence type="ECO:0000256" key="7">
    <source>
        <dbReference type="ARBA" id="ARBA00023163"/>
    </source>
</evidence>
<evidence type="ECO:0000313" key="11">
    <source>
        <dbReference type="EMBL" id="SDP13320.1"/>
    </source>
</evidence>
<dbReference type="GO" id="GO:0043565">
    <property type="term" value="F:sequence-specific DNA binding"/>
    <property type="evidence" value="ECO:0007669"/>
    <property type="project" value="InterPro"/>
</dbReference>
<dbReference type="GO" id="GO:0000160">
    <property type="term" value="P:phosphorelay signal transduction system"/>
    <property type="evidence" value="ECO:0007669"/>
    <property type="project" value="UniProtKB-KW"/>
</dbReference>
<dbReference type="EMBL" id="FNJU01000001">
    <property type="protein sequence ID" value="SDP13320.1"/>
    <property type="molecule type" value="Genomic_DNA"/>
</dbReference>
<feature type="domain" description="HTH araC/xylS-type" evidence="9">
    <location>
        <begin position="397"/>
        <end position="495"/>
    </location>
</feature>
<gene>
    <name evidence="11" type="ORF">SAMN05216565_101639</name>
</gene>
<dbReference type="PROSITE" id="PS00041">
    <property type="entry name" value="HTH_ARAC_FAMILY_1"/>
    <property type="match status" value="1"/>
</dbReference>
<dbReference type="SUPFAM" id="SSF46689">
    <property type="entry name" value="Homeodomain-like"/>
    <property type="match status" value="1"/>
</dbReference>
<dbReference type="InterPro" id="IPR051552">
    <property type="entry name" value="HptR"/>
</dbReference>
<organism evidence="11 12">
    <name type="scientific">Litchfieldia salsa</name>
    <dbReference type="NCBI Taxonomy" id="930152"/>
    <lineage>
        <taxon>Bacteria</taxon>
        <taxon>Bacillati</taxon>
        <taxon>Bacillota</taxon>
        <taxon>Bacilli</taxon>
        <taxon>Bacillales</taxon>
        <taxon>Bacillaceae</taxon>
        <taxon>Litchfieldia</taxon>
    </lineage>
</organism>
<reference evidence="12" key="1">
    <citation type="submission" date="2016-10" db="EMBL/GenBank/DDBJ databases">
        <authorList>
            <person name="Varghese N."/>
            <person name="Submissions S."/>
        </authorList>
    </citation>
    <scope>NUCLEOTIDE SEQUENCE [LARGE SCALE GENOMIC DNA]</scope>
    <source>
        <strain evidence="12">IBRC-M10078</strain>
    </source>
</reference>
<dbReference type="CDD" id="cd17536">
    <property type="entry name" value="REC_YesN-like"/>
    <property type="match status" value="1"/>
</dbReference>
<evidence type="ECO:0000256" key="1">
    <source>
        <dbReference type="ARBA" id="ARBA00004496"/>
    </source>
</evidence>
<dbReference type="InterPro" id="IPR009057">
    <property type="entry name" value="Homeodomain-like_sf"/>
</dbReference>
<dbReference type="InterPro" id="IPR001789">
    <property type="entry name" value="Sig_transdc_resp-reg_receiver"/>
</dbReference>
<name>A0A1H0Q805_9BACI</name>
<proteinExistence type="predicted"/>
<dbReference type="PROSITE" id="PS01124">
    <property type="entry name" value="HTH_ARAC_FAMILY_2"/>
    <property type="match status" value="1"/>
</dbReference>
<dbReference type="SMART" id="SM00448">
    <property type="entry name" value="REC"/>
    <property type="match status" value="1"/>
</dbReference>
<keyword evidence="12" id="KW-1185">Reference proteome</keyword>
<evidence type="ECO:0000256" key="3">
    <source>
        <dbReference type="ARBA" id="ARBA00022553"/>
    </source>
</evidence>
<dbReference type="STRING" id="930152.SAMN05216565_101639"/>
<dbReference type="GO" id="GO:0003700">
    <property type="term" value="F:DNA-binding transcription factor activity"/>
    <property type="evidence" value="ECO:0007669"/>
    <property type="project" value="InterPro"/>
</dbReference>
<dbReference type="Pfam" id="PF00072">
    <property type="entry name" value="Response_reg"/>
    <property type="match status" value="1"/>
</dbReference>
<keyword evidence="7" id="KW-0804">Transcription</keyword>
<dbReference type="AlphaFoldDB" id="A0A1H0Q805"/>
<dbReference type="InterPro" id="IPR018060">
    <property type="entry name" value="HTH_AraC"/>
</dbReference>
<dbReference type="InterPro" id="IPR018062">
    <property type="entry name" value="HTH_AraC-typ_CS"/>
</dbReference>
<keyword evidence="2" id="KW-0963">Cytoplasm</keyword>
<evidence type="ECO:0000256" key="4">
    <source>
        <dbReference type="ARBA" id="ARBA00023012"/>
    </source>
</evidence>
<sequence>MRKVLIIDDEPIVREGLRNIISWSDYGYYICGVGNDGRDGLNKIRLLKPELVLIDIRMPGFTGIEIIQQIREEGIHCKFIILSGYSSFTYAKESMKLGIVSYLLKPIDEEELISTIEKVTEELTQEEKINSQLTLFKRINEEQSLKKLIEGRHHEVDASLLEVWQDDCFQVTSLLNPINQTGYRWLMTELDTHEETIKTIRKDERVHLLFINKAEIEVKTFIKHLIKNLVNYGNKDCTFLLGSPVKGSEHISDSYQQIIQLKDVYFCHSNKSFLTYDMLEQNESNDSLQEIESNICRFIEFNDLEKIEQALSQIETYYQRVCYSRDRVKAEVLDCTLSIFQYLQKHHSSSIFTSKEVLVDQILEHQNLQDLLKYIHKELVSVCQKINKNTSNRDTVQIIQDYVDQYYYEDLNLKLLADLFSYNSSYLGKKFKKQTGEYFHTYLDQVRIEKAKVALSKGEDKVYQISEHVGYCNIDYFHKKFKKYVGISPKEYQKICLEKDRKVK</sequence>
<comment type="subcellular location">
    <subcellularLocation>
        <location evidence="1">Cytoplasm</location>
    </subcellularLocation>
</comment>
<keyword evidence="3 8" id="KW-0597">Phosphoprotein</keyword>
<dbReference type="PROSITE" id="PS50110">
    <property type="entry name" value="RESPONSE_REGULATORY"/>
    <property type="match status" value="1"/>
</dbReference>
<dbReference type="SUPFAM" id="SSF52172">
    <property type="entry name" value="CheY-like"/>
    <property type="match status" value="1"/>
</dbReference>
<dbReference type="Proteomes" id="UP000199159">
    <property type="component" value="Unassembled WGS sequence"/>
</dbReference>
<evidence type="ECO:0000259" key="9">
    <source>
        <dbReference type="PROSITE" id="PS01124"/>
    </source>
</evidence>
<dbReference type="GO" id="GO:0005737">
    <property type="term" value="C:cytoplasm"/>
    <property type="evidence" value="ECO:0007669"/>
    <property type="project" value="UniProtKB-SubCell"/>
</dbReference>
<feature type="domain" description="Response regulatory" evidence="10">
    <location>
        <begin position="3"/>
        <end position="120"/>
    </location>
</feature>
<dbReference type="PANTHER" id="PTHR42713:SF3">
    <property type="entry name" value="TRANSCRIPTIONAL REGULATORY PROTEIN HPTR"/>
    <property type="match status" value="1"/>
</dbReference>
<keyword evidence="6" id="KW-0238">DNA-binding</keyword>
<protein>
    <submittedName>
        <fullName evidence="11">Two-component system, response regulator YesN</fullName>
    </submittedName>
</protein>